<protein>
    <submittedName>
        <fullName evidence="1">Putative secreted protein</fullName>
    </submittedName>
</protein>
<sequence length="139" mass="15819">MCRLLRTPHSTVSTNTTLVLLCTLLGRGIGRHKILPFRSVSQKSTFQHTNSFHYRLSSSRDNKKKKERSGFPVPTVSRRILTSPCKRFWASALWRRTLACHATTHYNAERRSGTESSPKRSTDWTLCAICLFGGADPWP</sequence>
<organism evidence="1">
    <name type="scientific">Ixodes ricinus</name>
    <name type="common">Common tick</name>
    <name type="synonym">Acarus ricinus</name>
    <dbReference type="NCBI Taxonomy" id="34613"/>
    <lineage>
        <taxon>Eukaryota</taxon>
        <taxon>Metazoa</taxon>
        <taxon>Ecdysozoa</taxon>
        <taxon>Arthropoda</taxon>
        <taxon>Chelicerata</taxon>
        <taxon>Arachnida</taxon>
        <taxon>Acari</taxon>
        <taxon>Parasitiformes</taxon>
        <taxon>Ixodida</taxon>
        <taxon>Ixodoidea</taxon>
        <taxon>Ixodidae</taxon>
        <taxon>Ixodinae</taxon>
        <taxon>Ixodes</taxon>
    </lineage>
</organism>
<accession>A0A6B0UT27</accession>
<dbReference type="AlphaFoldDB" id="A0A6B0UT27"/>
<reference evidence="1" key="1">
    <citation type="submission" date="2019-12" db="EMBL/GenBank/DDBJ databases">
        <title>An insight into the sialome of adult female Ixodes ricinus ticks feeding for 6 days.</title>
        <authorList>
            <person name="Perner J."/>
            <person name="Ribeiro J.M.C."/>
        </authorList>
    </citation>
    <scope>NUCLEOTIDE SEQUENCE</scope>
    <source>
        <strain evidence="1">Semi-engorged</strain>
        <tissue evidence="1">Salivary glands</tissue>
    </source>
</reference>
<evidence type="ECO:0000313" key="1">
    <source>
        <dbReference type="EMBL" id="MXU92903.1"/>
    </source>
</evidence>
<proteinExistence type="predicted"/>
<dbReference type="EMBL" id="GIFC01010820">
    <property type="protein sequence ID" value="MXU92903.1"/>
    <property type="molecule type" value="Transcribed_RNA"/>
</dbReference>
<name>A0A6B0UT27_IXORI</name>